<evidence type="ECO:0000259" key="1">
    <source>
        <dbReference type="Pfam" id="PF07561"/>
    </source>
</evidence>
<keyword evidence="3" id="KW-1185">Reference proteome</keyword>
<dbReference type="InterPro" id="IPR011437">
    <property type="entry name" value="DUF1540"/>
</dbReference>
<protein>
    <recommendedName>
        <fullName evidence="1">DUF1540 domain-containing protein</fullName>
    </recommendedName>
</protein>
<proteinExistence type="predicted"/>
<organism evidence="2 3">
    <name type="scientific">Romboutsia hominis</name>
    <dbReference type="NCBI Taxonomy" id="1507512"/>
    <lineage>
        <taxon>Bacteria</taxon>
        <taxon>Bacillati</taxon>
        <taxon>Bacillota</taxon>
        <taxon>Clostridia</taxon>
        <taxon>Peptostreptococcales</taxon>
        <taxon>Peptostreptococcaceae</taxon>
        <taxon>Romboutsia</taxon>
    </lineage>
</organism>
<gene>
    <name evidence="2" type="ORF">FRIFI_0670</name>
</gene>
<dbReference type="RefSeq" id="WP_242977269.1">
    <property type="nucleotide sequence ID" value="NZ_LN650648.1"/>
</dbReference>
<evidence type="ECO:0000313" key="2">
    <source>
        <dbReference type="EMBL" id="CEI72217.1"/>
    </source>
</evidence>
<feature type="domain" description="DUF1540" evidence="1">
    <location>
        <begin position="6"/>
        <end position="43"/>
    </location>
</feature>
<feature type="domain" description="DUF1540" evidence="1">
    <location>
        <begin position="65"/>
        <end position="97"/>
    </location>
</feature>
<dbReference type="KEGG" id="rhom:FRIFI_0670"/>
<evidence type="ECO:0000313" key="3">
    <source>
        <dbReference type="Proteomes" id="UP000245695"/>
    </source>
</evidence>
<accession>A0A2P2BPF7</accession>
<sequence length="100" mass="10780">MNENLNCSATNCAYNKSRKCFAGGINVAGSSADSTSQTTCSTFVEGSFGSFTNSTNDEYITPENIICQAEKCKYNVSKACKAEKVQINEQDASCETFISK</sequence>
<name>A0A2P2BPF7_9FIRM</name>
<dbReference type="AlphaFoldDB" id="A0A2P2BPF7"/>
<dbReference type="Proteomes" id="UP000245695">
    <property type="component" value="Chromosome 1"/>
</dbReference>
<dbReference type="EMBL" id="LN650648">
    <property type="protein sequence ID" value="CEI72217.1"/>
    <property type="molecule type" value="Genomic_DNA"/>
</dbReference>
<reference evidence="2 3" key="1">
    <citation type="submission" date="2014-09" db="EMBL/GenBank/DDBJ databases">
        <authorList>
            <person name="Hornung B.V."/>
        </authorList>
    </citation>
    <scope>NUCLEOTIDE SEQUENCE [LARGE SCALE GENOMIC DNA]</scope>
    <source>
        <strain evidence="2 3">FRIFI</strain>
    </source>
</reference>
<dbReference type="Pfam" id="PF07561">
    <property type="entry name" value="DUF1540"/>
    <property type="match status" value="2"/>
</dbReference>